<reference evidence="1" key="1">
    <citation type="submission" date="2018-02" db="EMBL/GenBank/DDBJ databases">
        <title>Rhizophora mucronata_Transcriptome.</title>
        <authorList>
            <person name="Meera S.P."/>
            <person name="Sreeshan A."/>
            <person name="Augustine A."/>
        </authorList>
    </citation>
    <scope>NUCLEOTIDE SEQUENCE</scope>
    <source>
        <tissue evidence="1">Leaf</tissue>
    </source>
</reference>
<sequence>MAEPHWRSSGFRNRYSYFGSMVENWQRTNYPEPEGFGPIEDETGLGIRIMEFGHRP</sequence>
<protein>
    <submittedName>
        <fullName evidence="1">Uncharacterized protein</fullName>
    </submittedName>
</protein>
<evidence type="ECO:0000313" key="1">
    <source>
        <dbReference type="EMBL" id="MBX55383.1"/>
    </source>
</evidence>
<dbReference type="EMBL" id="GGEC01074899">
    <property type="protein sequence ID" value="MBX55383.1"/>
    <property type="molecule type" value="Transcribed_RNA"/>
</dbReference>
<name>A0A2P2PKW7_RHIMU</name>
<proteinExistence type="predicted"/>
<dbReference type="AlphaFoldDB" id="A0A2P2PKW7"/>
<organism evidence="1">
    <name type="scientific">Rhizophora mucronata</name>
    <name type="common">Asiatic mangrove</name>
    <dbReference type="NCBI Taxonomy" id="61149"/>
    <lineage>
        <taxon>Eukaryota</taxon>
        <taxon>Viridiplantae</taxon>
        <taxon>Streptophyta</taxon>
        <taxon>Embryophyta</taxon>
        <taxon>Tracheophyta</taxon>
        <taxon>Spermatophyta</taxon>
        <taxon>Magnoliopsida</taxon>
        <taxon>eudicotyledons</taxon>
        <taxon>Gunneridae</taxon>
        <taxon>Pentapetalae</taxon>
        <taxon>rosids</taxon>
        <taxon>fabids</taxon>
        <taxon>Malpighiales</taxon>
        <taxon>Rhizophoraceae</taxon>
        <taxon>Rhizophora</taxon>
    </lineage>
</organism>
<accession>A0A2P2PKW7</accession>